<reference evidence="1 2" key="1">
    <citation type="submission" date="2014-03" db="EMBL/GenBank/DDBJ databases">
        <title>Genome sequence of Clostridium litorale W6, DSM 5388.</title>
        <authorList>
            <person name="Poehlein A."/>
            <person name="Jagirdar A."/>
            <person name="Khonsari B."/>
            <person name="Chibani C.M."/>
            <person name="Gutierrez Gutierrez D.A."/>
            <person name="Davydova E."/>
            <person name="Alghaithi H.S."/>
            <person name="Nair K.P."/>
            <person name="Dhamotharan K."/>
            <person name="Chandran L."/>
            <person name="G W."/>
            <person name="Daniel R."/>
        </authorList>
    </citation>
    <scope>NUCLEOTIDE SEQUENCE [LARGE SCALE GENOMIC DNA]</scope>
    <source>
        <strain evidence="1 2">W6</strain>
    </source>
</reference>
<dbReference type="eggNOG" id="COG1018">
    <property type="taxonomic scope" value="Bacteria"/>
</dbReference>
<evidence type="ECO:0000313" key="1">
    <source>
        <dbReference type="EMBL" id="KDR95806.1"/>
    </source>
</evidence>
<dbReference type="PANTHER" id="PTHR47354">
    <property type="entry name" value="NADH OXIDOREDUCTASE HCR"/>
    <property type="match status" value="1"/>
</dbReference>
<proteinExistence type="predicted"/>
<dbReference type="RefSeq" id="WP_038264389.1">
    <property type="nucleotide sequence ID" value="NZ_FSRH01000011.1"/>
</dbReference>
<comment type="caution">
    <text evidence="1">The sequence shown here is derived from an EMBL/GenBank/DDBJ whole genome shotgun (WGS) entry which is preliminary data.</text>
</comment>
<dbReference type="InterPro" id="IPR039261">
    <property type="entry name" value="FNR_nucleotide-bd"/>
</dbReference>
<dbReference type="SUPFAM" id="SSF52343">
    <property type="entry name" value="Ferredoxin reductase-like, C-terminal NADP-linked domain"/>
    <property type="match status" value="1"/>
</dbReference>
<organism evidence="1 2">
    <name type="scientific">Peptoclostridium litorale DSM 5388</name>
    <dbReference type="NCBI Taxonomy" id="1121324"/>
    <lineage>
        <taxon>Bacteria</taxon>
        <taxon>Bacillati</taxon>
        <taxon>Bacillota</taxon>
        <taxon>Clostridia</taxon>
        <taxon>Peptostreptococcales</taxon>
        <taxon>Peptoclostridiaceae</taxon>
        <taxon>Peptoclostridium</taxon>
    </lineage>
</organism>
<dbReference type="InterPro" id="IPR017938">
    <property type="entry name" value="Riboflavin_synthase-like_b-brl"/>
</dbReference>
<dbReference type="PRINTS" id="PR00410">
    <property type="entry name" value="PHEHYDRXLASE"/>
</dbReference>
<protein>
    <submittedName>
        <fullName evidence="1">Oxidoreductase FAD/NAD(P)</fullName>
    </submittedName>
</protein>
<dbReference type="Gene3D" id="3.40.50.80">
    <property type="entry name" value="Nucleotide-binding domain of ferredoxin-NADP reductase (FNR) module"/>
    <property type="match status" value="1"/>
</dbReference>
<gene>
    <name evidence="1" type="ORF">CLIT_10c05340</name>
</gene>
<dbReference type="CDD" id="cd00322">
    <property type="entry name" value="FNR_like"/>
    <property type="match status" value="1"/>
</dbReference>
<dbReference type="OrthoDB" id="9801223at2"/>
<dbReference type="PANTHER" id="PTHR47354:SF5">
    <property type="entry name" value="PROTEIN RFBI"/>
    <property type="match status" value="1"/>
</dbReference>
<dbReference type="STRING" id="1121324.CLIT_10c05340"/>
<dbReference type="Proteomes" id="UP000027946">
    <property type="component" value="Unassembled WGS sequence"/>
</dbReference>
<accession>A0A069RFL5</accession>
<dbReference type="GO" id="GO:0016491">
    <property type="term" value="F:oxidoreductase activity"/>
    <property type="evidence" value="ECO:0007669"/>
    <property type="project" value="TreeGrafter"/>
</dbReference>
<dbReference type="EMBL" id="JJMM01000010">
    <property type="protein sequence ID" value="KDR95806.1"/>
    <property type="molecule type" value="Genomic_DNA"/>
</dbReference>
<dbReference type="InterPro" id="IPR050415">
    <property type="entry name" value="MRET"/>
</dbReference>
<dbReference type="Gene3D" id="2.40.30.10">
    <property type="entry name" value="Translation factors"/>
    <property type="match status" value="1"/>
</dbReference>
<dbReference type="AlphaFoldDB" id="A0A069RFL5"/>
<keyword evidence="2" id="KW-1185">Reference proteome</keyword>
<sequence length="236" mass="26776">MRSKDFKGLFKKSDIYLRESRLEVGDIYTFEFGFYNHVYWIPGQHAIFTFPDKKIHGKSFRAFSIASVKSEGKIMISTRVGDSPSSFKQALIELKPGEPMNMSGPFGWFYIRDYERPTAMIAGGIGITPVRALIKNIQLECRAFPSAKLIFSDSRGSFAYKKEIEDAQNDIPNFNSAFVTDRISFNFEIESFVQNHGNSAMYFLSGSPAMIMAVRKQLKSLGISRSNIVNDPFFGY</sequence>
<name>A0A069RFL5_PEPLI</name>
<evidence type="ECO:0000313" key="2">
    <source>
        <dbReference type="Proteomes" id="UP000027946"/>
    </source>
</evidence>
<dbReference type="SUPFAM" id="SSF63380">
    <property type="entry name" value="Riboflavin synthase domain-like"/>
    <property type="match status" value="1"/>
</dbReference>